<dbReference type="Proteomes" id="UP000243494">
    <property type="component" value="Unassembled WGS sequence"/>
</dbReference>
<evidence type="ECO:0000313" key="3">
    <source>
        <dbReference type="Proteomes" id="UP000243494"/>
    </source>
</evidence>
<proteinExistence type="predicted"/>
<feature type="signal peptide" evidence="1">
    <location>
        <begin position="1"/>
        <end position="20"/>
    </location>
</feature>
<reference evidence="2 3" key="1">
    <citation type="journal article" date="2017" name="Genome Announc.">
        <title>Draft Genome Sequence of Romboutsia maritimum sp. nov. Strain CCRI-22766(T), Isolated from Coastal Estuarine Mud.</title>
        <authorList>
            <person name="Maheux A.F."/>
            <person name="Boudreau D.K."/>
            <person name="Berube E."/>
            <person name="Boissinot M."/>
            <person name="Raymond F."/>
            <person name="Brodeur S."/>
            <person name="Corbeil J."/>
            <person name="Brightwell G."/>
            <person name="Broda D."/>
            <person name="Omar R.F."/>
            <person name="Bergeron M.G."/>
        </authorList>
    </citation>
    <scope>NUCLEOTIDE SEQUENCE [LARGE SCALE GENOMIC DNA]</scope>
    <source>
        <strain evidence="2 3">CCRI-22766</strain>
    </source>
</reference>
<comment type="caution">
    <text evidence="2">The sequence shown here is derived from an EMBL/GenBank/DDBJ whole genome shotgun (WGS) entry which is preliminary data.</text>
</comment>
<evidence type="ECO:0000256" key="1">
    <source>
        <dbReference type="SAM" id="SignalP"/>
    </source>
</evidence>
<feature type="chain" id="PRO_5039717308" description="Lipoprotein" evidence="1">
    <location>
        <begin position="21"/>
        <end position="183"/>
    </location>
</feature>
<protein>
    <recommendedName>
        <fullName evidence="4">Lipoprotein</fullName>
    </recommendedName>
</protein>
<dbReference type="OrthoDB" id="1933170at2"/>
<accession>A0A371IR06</accession>
<gene>
    <name evidence="2" type="ORF">CHF27_010850</name>
</gene>
<evidence type="ECO:0000313" key="2">
    <source>
        <dbReference type="EMBL" id="RDY22909.1"/>
    </source>
</evidence>
<dbReference type="RefSeq" id="WP_095405310.1">
    <property type="nucleotide sequence ID" value="NZ_NOJZ02000023.1"/>
</dbReference>
<dbReference type="AlphaFoldDB" id="A0A371IR06"/>
<keyword evidence="3" id="KW-1185">Reference proteome</keyword>
<name>A0A371IR06_9FIRM</name>
<sequence length="183" mass="20928">MKIPCKILLLVATTIFLCVGCSVNQKSIENDVPYIEKNGDKYADIDNDVVNERYKNVDKKTLTYETSDDKGTYMYESNEGLFSQNYLDKQKPINDKKYVSILNGYTYACEVNQCNVTYEEALNLVSKLLPDDIKMTGTRDYQVNRKYITYSSSKGNFMVDFVSQDEVNKGNVVGINYSKELTN</sequence>
<dbReference type="EMBL" id="NOJZ02000023">
    <property type="protein sequence ID" value="RDY22909.1"/>
    <property type="molecule type" value="Genomic_DNA"/>
</dbReference>
<keyword evidence="1" id="KW-0732">Signal</keyword>
<evidence type="ECO:0008006" key="4">
    <source>
        <dbReference type="Google" id="ProtNLM"/>
    </source>
</evidence>
<organism evidence="2 3">
    <name type="scientific">Romboutsia maritimum</name>
    <dbReference type="NCBI Taxonomy" id="2020948"/>
    <lineage>
        <taxon>Bacteria</taxon>
        <taxon>Bacillati</taxon>
        <taxon>Bacillota</taxon>
        <taxon>Clostridia</taxon>
        <taxon>Peptostreptococcales</taxon>
        <taxon>Peptostreptococcaceae</taxon>
        <taxon>Romboutsia</taxon>
    </lineage>
</organism>